<name>A0ACB8XUF7_ARCLA</name>
<organism evidence="1 2">
    <name type="scientific">Arctium lappa</name>
    <name type="common">Greater burdock</name>
    <name type="synonym">Lappa major</name>
    <dbReference type="NCBI Taxonomy" id="4217"/>
    <lineage>
        <taxon>Eukaryota</taxon>
        <taxon>Viridiplantae</taxon>
        <taxon>Streptophyta</taxon>
        <taxon>Embryophyta</taxon>
        <taxon>Tracheophyta</taxon>
        <taxon>Spermatophyta</taxon>
        <taxon>Magnoliopsida</taxon>
        <taxon>eudicotyledons</taxon>
        <taxon>Gunneridae</taxon>
        <taxon>Pentapetalae</taxon>
        <taxon>asterids</taxon>
        <taxon>campanulids</taxon>
        <taxon>Asterales</taxon>
        <taxon>Asteraceae</taxon>
        <taxon>Carduoideae</taxon>
        <taxon>Cardueae</taxon>
        <taxon>Arctiinae</taxon>
        <taxon>Arctium</taxon>
    </lineage>
</organism>
<dbReference type="EMBL" id="CM042061">
    <property type="protein sequence ID" value="KAI3673673.1"/>
    <property type="molecule type" value="Genomic_DNA"/>
</dbReference>
<comment type="caution">
    <text evidence="1">The sequence shown here is derived from an EMBL/GenBank/DDBJ whole genome shotgun (WGS) entry which is preliminary data.</text>
</comment>
<evidence type="ECO:0000313" key="1">
    <source>
        <dbReference type="EMBL" id="KAI3673673.1"/>
    </source>
</evidence>
<reference evidence="1 2" key="2">
    <citation type="journal article" date="2022" name="Mol. Ecol. Resour.">
        <title>The genomes of chicory, endive, great burdock and yacon provide insights into Asteraceae paleo-polyploidization history and plant inulin production.</title>
        <authorList>
            <person name="Fan W."/>
            <person name="Wang S."/>
            <person name="Wang H."/>
            <person name="Wang A."/>
            <person name="Jiang F."/>
            <person name="Liu H."/>
            <person name="Zhao H."/>
            <person name="Xu D."/>
            <person name="Zhang Y."/>
        </authorList>
    </citation>
    <scope>NUCLEOTIDE SEQUENCE [LARGE SCALE GENOMIC DNA]</scope>
    <source>
        <strain evidence="2">cv. Niubang</strain>
    </source>
</reference>
<proteinExistence type="predicted"/>
<protein>
    <submittedName>
        <fullName evidence="1">Uncharacterized protein</fullName>
    </submittedName>
</protein>
<accession>A0ACB8XUF7</accession>
<reference evidence="2" key="1">
    <citation type="journal article" date="2022" name="Mol. Ecol. Resour.">
        <title>The genomes of chicory, endive, great burdock and yacon provide insights into Asteraceae palaeo-polyploidization history and plant inulin production.</title>
        <authorList>
            <person name="Fan W."/>
            <person name="Wang S."/>
            <person name="Wang H."/>
            <person name="Wang A."/>
            <person name="Jiang F."/>
            <person name="Liu H."/>
            <person name="Zhao H."/>
            <person name="Xu D."/>
            <person name="Zhang Y."/>
        </authorList>
    </citation>
    <scope>NUCLEOTIDE SEQUENCE [LARGE SCALE GENOMIC DNA]</scope>
    <source>
        <strain evidence="2">cv. Niubang</strain>
    </source>
</reference>
<dbReference type="Proteomes" id="UP001055879">
    <property type="component" value="Linkage Group LG15"/>
</dbReference>
<keyword evidence="2" id="KW-1185">Reference proteome</keyword>
<sequence>MAVYCKFNITDLSSFTLSKSPKFNCRISYLFPKFLSIHKMSPFVVRSVATSSDSNGDVGKSPEIGSKKKRLSEQSSWEAKDGEGNDYLYRLGKESENMNIAVGARAGVIDDLFIGDFLGKDSDIVFDYRQKVTRSFEYLQGDYYIAPLFMDKIVVHIVKNYIAHLLNIKVPLILGIWGGKGQGKTFQTELIFQAMGILPVIMSAGELESERAGEPGRLIRDRYRTASQVIQNQGKMSCLMINDIDAGLGRFGNTQMTVNNQIVVGTLMNLSDNPTRVSIGQDWRESDITNRIPIIVTGNDFSTLYAPLVRDGRMDKFYWQPNLDDIINIVNRMYEKDGISKNDVITLVKTFPNQALDFYGALRSRTYDNSILKWVNDIGGADNLGSKLLKRKKDEKLPVFVPPKQTVEALLESGYSLIKEQQLIMESKLSKEYMKNMDD</sequence>
<evidence type="ECO:0000313" key="2">
    <source>
        <dbReference type="Proteomes" id="UP001055879"/>
    </source>
</evidence>
<gene>
    <name evidence="1" type="ORF">L6452_39797</name>
</gene>